<protein>
    <submittedName>
        <fullName evidence="2">Uncharacterized protein</fullName>
    </submittedName>
</protein>
<organism evidence="2 3">
    <name type="scientific">Truncatella angustata</name>
    <dbReference type="NCBI Taxonomy" id="152316"/>
    <lineage>
        <taxon>Eukaryota</taxon>
        <taxon>Fungi</taxon>
        <taxon>Dikarya</taxon>
        <taxon>Ascomycota</taxon>
        <taxon>Pezizomycotina</taxon>
        <taxon>Sordariomycetes</taxon>
        <taxon>Xylariomycetidae</taxon>
        <taxon>Amphisphaeriales</taxon>
        <taxon>Sporocadaceae</taxon>
        <taxon>Truncatella</taxon>
    </lineage>
</organism>
<keyword evidence="1" id="KW-0472">Membrane</keyword>
<name>A0A9P8UF27_9PEZI</name>
<reference evidence="2" key="1">
    <citation type="journal article" date="2021" name="Nat. Commun.">
        <title>Genetic determinants of endophytism in the Arabidopsis root mycobiome.</title>
        <authorList>
            <person name="Mesny F."/>
            <person name="Miyauchi S."/>
            <person name="Thiergart T."/>
            <person name="Pickel B."/>
            <person name="Atanasova L."/>
            <person name="Karlsson M."/>
            <person name="Huettel B."/>
            <person name="Barry K.W."/>
            <person name="Haridas S."/>
            <person name="Chen C."/>
            <person name="Bauer D."/>
            <person name="Andreopoulos W."/>
            <person name="Pangilinan J."/>
            <person name="LaButti K."/>
            <person name="Riley R."/>
            <person name="Lipzen A."/>
            <person name="Clum A."/>
            <person name="Drula E."/>
            <person name="Henrissat B."/>
            <person name="Kohler A."/>
            <person name="Grigoriev I.V."/>
            <person name="Martin F.M."/>
            <person name="Hacquard S."/>
        </authorList>
    </citation>
    <scope>NUCLEOTIDE SEQUENCE</scope>
    <source>
        <strain evidence="2">MPI-SDFR-AT-0073</strain>
    </source>
</reference>
<evidence type="ECO:0000256" key="1">
    <source>
        <dbReference type="SAM" id="Phobius"/>
    </source>
</evidence>
<dbReference type="AlphaFoldDB" id="A0A9P8UF27"/>
<keyword evidence="1" id="KW-0812">Transmembrane</keyword>
<feature type="transmembrane region" description="Helical" evidence="1">
    <location>
        <begin position="12"/>
        <end position="34"/>
    </location>
</feature>
<dbReference type="Proteomes" id="UP000758603">
    <property type="component" value="Unassembled WGS sequence"/>
</dbReference>
<dbReference type="EMBL" id="JAGPXC010000007">
    <property type="protein sequence ID" value="KAH6648746.1"/>
    <property type="molecule type" value="Genomic_DNA"/>
</dbReference>
<keyword evidence="3" id="KW-1185">Reference proteome</keyword>
<dbReference type="GeneID" id="70125381"/>
<sequence>MMGVSILGQPAFWPFFLFPSFFFFCLLWSIELAFRQSHTSMNTLQDAIRDAHWFSSTELILNQPVRGITLFSMALGHNYLEMRTANPEIQCRVVTKTFTSEKGVTRPSLDWWLSTSNNATFLVHHSIPRGAVAYIKRIVNCQTTQETTMRLEV</sequence>
<accession>A0A9P8UF27</accession>
<dbReference type="RefSeq" id="XP_045955253.1">
    <property type="nucleotide sequence ID" value="XM_046096489.1"/>
</dbReference>
<comment type="caution">
    <text evidence="2">The sequence shown here is derived from an EMBL/GenBank/DDBJ whole genome shotgun (WGS) entry which is preliminary data.</text>
</comment>
<gene>
    <name evidence="2" type="ORF">BKA67DRAFT_371605</name>
</gene>
<proteinExistence type="predicted"/>
<keyword evidence="1" id="KW-1133">Transmembrane helix</keyword>
<evidence type="ECO:0000313" key="3">
    <source>
        <dbReference type="Proteomes" id="UP000758603"/>
    </source>
</evidence>
<evidence type="ECO:0000313" key="2">
    <source>
        <dbReference type="EMBL" id="KAH6648746.1"/>
    </source>
</evidence>